<evidence type="ECO:0000313" key="3">
    <source>
        <dbReference type="Proteomes" id="UP000746649"/>
    </source>
</evidence>
<dbReference type="InterPro" id="IPR001633">
    <property type="entry name" value="EAL_dom"/>
</dbReference>
<protein>
    <submittedName>
        <fullName evidence="2">EAL domain-containing protein</fullName>
    </submittedName>
</protein>
<dbReference type="RefSeq" id="WP_200035490.1">
    <property type="nucleotide sequence ID" value="NZ_JADWND010000005.1"/>
</dbReference>
<evidence type="ECO:0000313" key="2">
    <source>
        <dbReference type="EMBL" id="MBJ8381982.1"/>
    </source>
</evidence>
<proteinExistence type="predicted"/>
<comment type="caution">
    <text evidence="2">The sequence shown here is derived from an EMBL/GenBank/DDBJ whole genome shotgun (WGS) entry which is preliminary data.</text>
</comment>
<dbReference type="Gene3D" id="3.20.20.450">
    <property type="entry name" value="EAL domain"/>
    <property type="match status" value="1"/>
</dbReference>
<accession>A0ABS0ZT29</accession>
<dbReference type="EMBL" id="JADWND010000005">
    <property type="protein sequence ID" value="MBJ8381982.1"/>
    <property type="molecule type" value="Genomic_DNA"/>
</dbReference>
<organism evidence="2 3">
    <name type="scientific">Citrobacter sedlakii</name>
    <dbReference type="NCBI Taxonomy" id="67826"/>
    <lineage>
        <taxon>Bacteria</taxon>
        <taxon>Pseudomonadati</taxon>
        <taxon>Pseudomonadota</taxon>
        <taxon>Gammaproteobacteria</taxon>
        <taxon>Enterobacterales</taxon>
        <taxon>Enterobacteriaceae</taxon>
        <taxon>Citrobacter</taxon>
        <taxon>Citrobacter freundii complex</taxon>
    </lineage>
</organism>
<reference evidence="2 3" key="1">
    <citation type="submission" date="2020-11" db="EMBL/GenBank/DDBJ databases">
        <title>Enhanced detection system for hospital associated transmission using whole genome sequencing surveillance.</title>
        <authorList>
            <person name="Harrison L.H."/>
            <person name="Van Tyne D."/>
            <person name="Marsh J.W."/>
            <person name="Griffith M.P."/>
            <person name="Snyder D.J."/>
            <person name="Cooper V.S."/>
            <person name="Mustapha M."/>
        </authorList>
    </citation>
    <scope>NUCLEOTIDE SEQUENCE [LARGE SCALE GENOMIC DNA]</scope>
    <source>
        <strain evidence="2 3">CB00117</strain>
    </source>
</reference>
<keyword evidence="3" id="KW-1185">Reference proteome</keyword>
<gene>
    <name evidence="2" type="ORF">I6M88_13525</name>
</gene>
<feature type="domain" description="EAL" evidence="1">
    <location>
        <begin position="1"/>
        <end position="214"/>
    </location>
</feature>
<dbReference type="Proteomes" id="UP000746649">
    <property type="component" value="Unassembled WGS sequence"/>
</dbReference>
<dbReference type="InterPro" id="IPR035919">
    <property type="entry name" value="EAL_sf"/>
</dbReference>
<dbReference type="SUPFAM" id="SSF141868">
    <property type="entry name" value="EAL domain-like"/>
    <property type="match status" value="1"/>
</dbReference>
<evidence type="ECO:0000259" key="1">
    <source>
        <dbReference type="PROSITE" id="PS50883"/>
    </source>
</evidence>
<dbReference type="PROSITE" id="PS50883">
    <property type="entry name" value="EAL"/>
    <property type="match status" value="1"/>
</dbReference>
<name>A0ABS0ZT29_9ENTR</name>
<sequence>MLTGYKFESIRVLQSENVIAWEVLSTAPDEVDLEHFFSHLSLQDRFSLFFAQLTHVLQTTQTGKYYLNASEDVLLSEGFIERLAAEVRQPEKIAVELTDLERLRALSPDESRRLRERIATLRQMGIAVWADDVHDDILTCLLEQAYAFSGAKIDKHAFWAGREQQTPLLKLAQRCRQIAEEVLIEGIETVNDYELACRSTAHYGQGYLWNKPAL</sequence>
<dbReference type="Pfam" id="PF00563">
    <property type="entry name" value="EAL"/>
    <property type="match status" value="1"/>
</dbReference>